<keyword evidence="4 12" id="KW-0378">Hydrolase</keyword>
<dbReference type="InterPro" id="IPR012341">
    <property type="entry name" value="6hp_glycosidase-like_sf"/>
</dbReference>
<proteinExistence type="inferred from homology"/>
<feature type="chain" id="PRO_5040228544" description="glucan 1,4-alpha-glucosidase" evidence="10">
    <location>
        <begin position="23"/>
        <end position="639"/>
    </location>
</feature>
<dbReference type="Gene3D" id="1.50.10.10">
    <property type="match status" value="1"/>
</dbReference>
<keyword evidence="6" id="KW-0326">Glycosidase</keyword>
<evidence type="ECO:0000259" key="11">
    <source>
        <dbReference type="Pfam" id="PF00723"/>
    </source>
</evidence>
<dbReference type="AlphaFoldDB" id="A0A9P4J8G5"/>
<evidence type="ECO:0000256" key="8">
    <source>
        <dbReference type="ARBA" id="ARBA00033442"/>
    </source>
</evidence>
<evidence type="ECO:0000256" key="4">
    <source>
        <dbReference type="ARBA" id="ARBA00022801"/>
    </source>
</evidence>
<dbReference type="Proteomes" id="UP000799439">
    <property type="component" value="Unassembled WGS sequence"/>
</dbReference>
<organism evidence="12 13">
    <name type="scientific">Myriangium duriaei CBS 260.36</name>
    <dbReference type="NCBI Taxonomy" id="1168546"/>
    <lineage>
        <taxon>Eukaryota</taxon>
        <taxon>Fungi</taxon>
        <taxon>Dikarya</taxon>
        <taxon>Ascomycota</taxon>
        <taxon>Pezizomycotina</taxon>
        <taxon>Dothideomycetes</taxon>
        <taxon>Dothideomycetidae</taxon>
        <taxon>Myriangiales</taxon>
        <taxon>Myriangiaceae</taxon>
        <taxon>Myriangium</taxon>
    </lineage>
</organism>
<dbReference type="GO" id="GO:0000324">
    <property type="term" value="C:fungal-type vacuole"/>
    <property type="evidence" value="ECO:0007669"/>
    <property type="project" value="TreeGrafter"/>
</dbReference>
<protein>
    <recommendedName>
        <fullName evidence="3">glucan 1,4-alpha-glucosidase</fullName>
        <ecNumber evidence="3">3.2.1.3</ecNumber>
    </recommendedName>
    <alternativeName>
        <fullName evidence="9">1,4-alpha-D-glucan glucohydrolase</fullName>
    </alternativeName>
    <alternativeName>
        <fullName evidence="8">Glucan 1,4-alpha-glucosidase</fullName>
    </alternativeName>
</protein>
<dbReference type="Gene3D" id="2.60.40.2440">
    <property type="entry name" value="Carbohydrate binding type-21 domain"/>
    <property type="match status" value="1"/>
</dbReference>
<evidence type="ECO:0000256" key="6">
    <source>
        <dbReference type="ARBA" id="ARBA00023295"/>
    </source>
</evidence>
<feature type="signal peptide" evidence="10">
    <location>
        <begin position="1"/>
        <end position="22"/>
    </location>
</feature>
<keyword evidence="7" id="KW-0624">Polysaccharide degradation</keyword>
<reference evidence="12" key="1">
    <citation type="journal article" date="2020" name="Stud. Mycol.">
        <title>101 Dothideomycetes genomes: a test case for predicting lifestyles and emergence of pathogens.</title>
        <authorList>
            <person name="Haridas S."/>
            <person name="Albert R."/>
            <person name="Binder M."/>
            <person name="Bloem J."/>
            <person name="Labutti K."/>
            <person name="Salamov A."/>
            <person name="Andreopoulos B."/>
            <person name="Baker S."/>
            <person name="Barry K."/>
            <person name="Bills G."/>
            <person name="Bluhm B."/>
            <person name="Cannon C."/>
            <person name="Castanera R."/>
            <person name="Culley D."/>
            <person name="Daum C."/>
            <person name="Ezra D."/>
            <person name="Gonzalez J."/>
            <person name="Henrissat B."/>
            <person name="Kuo A."/>
            <person name="Liang C."/>
            <person name="Lipzen A."/>
            <person name="Lutzoni F."/>
            <person name="Magnuson J."/>
            <person name="Mondo S."/>
            <person name="Nolan M."/>
            <person name="Ohm R."/>
            <person name="Pangilinan J."/>
            <person name="Park H.-J."/>
            <person name="Ramirez L."/>
            <person name="Alfaro M."/>
            <person name="Sun H."/>
            <person name="Tritt A."/>
            <person name="Yoshinaga Y."/>
            <person name="Zwiers L.-H."/>
            <person name="Turgeon B."/>
            <person name="Goodwin S."/>
            <person name="Spatafora J."/>
            <person name="Crous P."/>
            <person name="Grigoriev I."/>
        </authorList>
    </citation>
    <scope>NUCLEOTIDE SEQUENCE</scope>
    <source>
        <strain evidence="12">CBS 260.36</strain>
    </source>
</reference>
<name>A0A9P4J8G5_9PEZI</name>
<dbReference type="InterPro" id="IPR000165">
    <property type="entry name" value="Glucoamylase"/>
</dbReference>
<keyword evidence="13" id="KW-1185">Reference proteome</keyword>
<dbReference type="GO" id="GO:0000272">
    <property type="term" value="P:polysaccharide catabolic process"/>
    <property type="evidence" value="ECO:0007669"/>
    <property type="project" value="UniProtKB-KW"/>
</dbReference>
<dbReference type="PANTHER" id="PTHR31616">
    <property type="entry name" value="TREHALASE"/>
    <property type="match status" value="1"/>
</dbReference>
<evidence type="ECO:0000256" key="7">
    <source>
        <dbReference type="ARBA" id="ARBA00023326"/>
    </source>
</evidence>
<accession>A0A9P4J8G5</accession>
<dbReference type="OrthoDB" id="6123450at2759"/>
<dbReference type="SUPFAM" id="SSF48208">
    <property type="entry name" value="Six-hairpin glycosidases"/>
    <property type="match status" value="1"/>
</dbReference>
<dbReference type="Pfam" id="PF00723">
    <property type="entry name" value="Glyco_hydro_15"/>
    <property type="match status" value="1"/>
</dbReference>
<dbReference type="InterPro" id="IPR011613">
    <property type="entry name" value="GH15-like"/>
</dbReference>
<comment type="caution">
    <text evidence="12">The sequence shown here is derived from an EMBL/GenBank/DDBJ whole genome shotgun (WGS) entry which is preliminary data.</text>
</comment>
<feature type="domain" description="GH15-like" evidence="11">
    <location>
        <begin position="179"/>
        <end position="617"/>
    </location>
</feature>
<dbReference type="PANTHER" id="PTHR31616:SF9">
    <property type="entry name" value="GLUCOAMYLASE, INTRACELLULAR SPORULATION-SPECIFIC"/>
    <property type="match status" value="1"/>
</dbReference>
<sequence length="639" mass="68842">MCVFKRAIAGIGFAAAINLCSAQQCQPNVVNPTLPTNGQEVVLQSYSYCGGFLNATVYIANLDYDKLVTLYYTTRQNVSTPLSALSLGYISSIPNTTYEYWGSATSIYVDGISELLNLTYQATDIGKTYSQDLNINVVASGAPEPTLPGPPAPYASPSGLQDDITSWLSVGNDTQIGLAKSLMFANINPSLPDVANGTVVAARSGPTYPQQLPDYEYNWVRDASLTFDVVAKLYQVASSSSSKSTYETLLLEYANARAHEQTDPGLQTGLGEPKFYLNNTIFTGPWGRPQNDGPATSALTLIEFATAYLQNGGSIDTVKSEIYDSTNSPNAPVQRDLLFVASNWTSSSFDIWEEESSDHFYDRLVQRKALVQGAAFATLLGDDATSATLTAAVSPLTSSLSQFWDANRQLILYEYGPVLREKTSYKDVAVVLGVIHGYNNDGVFGYSNDEVLASMLSIATSFLSVYPIANITVDQTGGILGIPIGRYPEDVYDGYGTEPNGGNPWYLATAAMAEAFYRAVAELRTKGCVEVTNTSLPFFTYFAPSTQVQAGVTYVPGSPEFDGLTNAVLGWGDAFMRRIKYHAPQGGHLPEEYNRNNGSAQGAADLTWSYAALITAALARGDVSGSSQYAQNLADLPIN</sequence>
<evidence type="ECO:0000256" key="1">
    <source>
        <dbReference type="ARBA" id="ARBA00001863"/>
    </source>
</evidence>
<evidence type="ECO:0000256" key="3">
    <source>
        <dbReference type="ARBA" id="ARBA00012593"/>
    </source>
</evidence>
<keyword evidence="5" id="KW-0119">Carbohydrate metabolism</keyword>
<dbReference type="InterPro" id="IPR008928">
    <property type="entry name" value="6-hairpin_glycosidase_sf"/>
</dbReference>
<evidence type="ECO:0000256" key="10">
    <source>
        <dbReference type="SAM" id="SignalP"/>
    </source>
</evidence>
<comment type="catalytic activity">
    <reaction evidence="1">
        <text>Hydrolysis of terminal (1-&gt;4)-linked alpha-D-glucose residues successively from non-reducing ends of the chains with release of beta-D-glucose.</text>
        <dbReference type="EC" id="3.2.1.3"/>
    </reaction>
</comment>
<evidence type="ECO:0000256" key="5">
    <source>
        <dbReference type="ARBA" id="ARBA00023277"/>
    </source>
</evidence>
<dbReference type="InterPro" id="IPR038175">
    <property type="entry name" value="CBM21_dom_sf"/>
</dbReference>
<evidence type="ECO:0000256" key="2">
    <source>
        <dbReference type="ARBA" id="ARBA00006188"/>
    </source>
</evidence>
<gene>
    <name evidence="12" type="ORF">K461DRAFT_220598</name>
</gene>
<dbReference type="GO" id="GO:0004339">
    <property type="term" value="F:glucan 1,4-alpha-glucosidase activity"/>
    <property type="evidence" value="ECO:0007669"/>
    <property type="project" value="UniProtKB-EC"/>
</dbReference>
<evidence type="ECO:0000313" key="12">
    <source>
        <dbReference type="EMBL" id="KAF2157282.1"/>
    </source>
</evidence>
<evidence type="ECO:0000256" key="9">
    <source>
        <dbReference type="ARBA" id="ARBA00033473"/>
    </source>
</evidence>
<dbReference type="EC" id="3.2.1.3" evidence="3"/>
<dbReference type="PRINTS" id="PR00736">
    <property type="entry name" value="GLHYDRLASE15"/>
</dbReference>
<keyword evidence="10" id="KW-0732">Signal</keyword>
<comment type="similarity">
    <text evidence="2">Belongs to the glycosyl hydrolase 15 family.</text>
</comment>
<dbReference type="EMBL" id="ML996081">
    <property type="protein sequence ID" value="KAF2157282.1"/>
    <property type="molecule type" value="Genomic_DNA"/>
</dbReference>
<evidence type="ECO:0000313" key="13">
    <source>
        <dbReference type="Proteomes" id="UP000799439"/>
    </source>
</evidence>